<evidence type="ECO:0000313" key="2">
    <source>
        <dbReference type="EMBL" id="ATX78963.1"/>
    </source>
</evidence>
<evidence type="ECO:0000256" key="1">
    <source>
        <dbReference type="SAM" id="Phobius"/>
    </source>
</evidence>
<feature type="transmembrane region" description="Helical" evidence="1">
    <location>
        <begin position="310"/>
        <end position="326"/>
    </location>
</feature>
<sequence length="502" mass="58578">MDMRTLLIKYWEMAVAFLVAMTVVGFILFSSPGMAGNDGYYHISIASIIWEQGLIFEFPYLEFTLLDSEHYVDMHMLFHLLQSPFTAWLDLESAAKLASATFIALTFVLFVWLLKQYKIRYPLFWVFILLILSESFLYRMMMPRPPIFALAYTWLAFHFLLQKRFVALTVVACLFAWTYKVFPILLPMAVIAMAVYYLCEQKVTVKPLFAVLAGIAAGMIITPYFPDNVEFLYHAIQAKILSDGYVAGVGNEWYPLKTLALLKDAYIPLGLYLAGILMTNREEWRSDPARLFWFLLASMWLVMLFKSRRFIEFFPPAALFFFLFSIRSHLDRFSVTSVLTTMRGRFAAFALVSAVILSGVTMLSGTYEWLQRRMPVEAYHGGSQWLAENTPEGSTIFHTDWDDFPRMFFHNRHNRYIVGLDPDYMRLKDADMYSDWRKISRGKINHPEDMILNKFGAEYVFTDTRHKRFIKAADNNMRMKRMFFDKYTVVYRVLPSPDLPSL</sequence>
<dbReference type="KEGG" id="maes:Ga0123461_0526"/>
<feature type="transmembrane region" description="Helical" evidence="1">
    <location>
        <begin position="94"/>
        <end position="114"/>
    </location>
</feature>
<keyword evidence="1" id="KW-0472">Membrane</keyword>
<dbReference type="Proteomes" id="UP000231701">
    <property type="component" value="Chromosome"/>
</dbReference>
<feature type="transmembrane region" description="Helical" evidence="1">
    <location>
        <begin position="346"/>
        <end position="365"/>
    </location>
</feature>
<feature type="transmembrane region" description="Helical" evidence="1">
    <location>
        <begin position="121"/>
        <end position="141"/>
    </location>
</feature>
<gene>
    <name evidence="2" type="ORF">Ga0123461_0526</name>
</gene>
<evidence type="ECO:0000313" key="3">
    <source>
        <dbReference type="Proteomes" id="UP000231701"/>
    </source>
</evidence>
<keyword evidence="3" id="KW-1185">Reference proteome</keyword>
<proteinExistence type="predicted"/>
<name>A0A2K8KW04_MARES</name>
<feature type="transmembrane region" description="Helical" evidence="1">
    <location>
        <begin position="208"/>
        <end position="225"/>
    </location>
</feature>
<feature type="transmembrane region" description="Helical" evidence="1">
    <location>
        <begin position="288"/>
        <end position="305"/>
    </location>
</feature>
<keyword evidence="1" id="KW-0812">Transmembrane</keyword>
<protein>
    <recommendedName>
        <fullName evidence="4">Dolichyl-phosphate-mannose-protein mannosyltransferase</fullName>
    </recommendedName>
</protein>
<evidence type="ECO:0008006" key="4">
    <source>
        <dbReference type="Google" id="ProtNLM"/>
    </source>
</evidence>
<keyword evidence="1" id="KW-1133">Transmembrane helix</keyword>
<feature type="transmembrane region" description="Helical" evidence="1">
    <location>
        <begin position="165"/>
        <end position="196"/>
    </location>
</feature>
<organism evidence="2 3">
    <name type="scientific">Mariprofundus aestuarium</name>
    <dbReference type="NCBI Taxonomy" id="1921086"/>
    <lineage>
        <taxon>Bacteria</taxon>
        <taxon>Pseudomonadati</taxon>
        <taxon>Pseudomonadota</taxon>
        <taxon>Candidatius Mariprofundia</taxon>
        <taxon>Mariprofundales</taxon>
        <taxon>Mariprofundaceae</taxon>
        <taxon>Mariprofundus</taxon>
    </lineage>
</organism>
<dbReference type="EMBL" id="CP018799">
    <property type="protein sequence ID" value="ATX78963.1"/>
    <property type="molecule type" value="Genomic_DNA"/>
</dbReference>
<feature type="transmembrane region" description="Helical" evidence="1">
    <location>
        <begin position="7"/>
        <end position="29"/>
    </location>
</feature>
<accession>A0A2K8KW04</accession>
<reference evidence="2 3" key="1">
    <citation type="submission" date="2016-12" db="EMBL/GenBank/DDBJ databases">
        <title>Isolation and genomic insights into novel planktonic Zetaproteobacteria from stratified waters of the Chesapeake Bay.</title>
        <authorList>
            <person name="McAllister S.M."/>
            <person name="Kato S."/>
            <person name="Chan C.S."/>
            <person name="Chiu B.K."/>
            <person name="Field E.K."/>
        </authorList>
    </citation>
    <scope>NUCLEOTIDE SEQUENCE [LARGE SCALE GENOMIC DNA]</scope>
    <source>
        <strain evidence="2 3">CP-5</strain>
    </source>
</reference>
<dbReference type="AlphaFoldDB" id="A0A2K8KW04"/>